<feature type="transmembrane region" description="Helical" evidence="1">
    <location>
        <begin position="158"/>
        <end position="181"/>
    </location>
</feature>
<dbReference type="AlphaFoldDB" id="A0A0B2VQB7"/>
<evidence type="ECO:0000256" key="1">
    <source>
        <dbReference type="SAM" id="Phobius"/>
    </source>
</evidence>
<feature type="non-terminal residue" evidence="3">
    <location>
        <position position="1"/>
    </location>
</feature>
<dbReference type="InterPro" id="IPR008276">
    <property type="entry name" value="C_nuclsd_transpt"/>
</dbReference>
<proteinExistence type="predicted"/>
<dbReference type="InterPro" id="IPR011657">
    <property type="entry name" value="CNT_C_dom"/>
</dbReference>
<dbReference type="OMA" id="FWPETEC"/>
<dbReference type="PANTHER" id="PTHR10590:SF4">
    <property type="entry name" value="SOLUTE CARRIER FAMILY 28 MEMBER 3"/>
    <property type="match status" value="1"/>
</dbReference>
<keyword evidence="1" id="KW-1133">Transmembrane helix</keyword>
<evidence type="ECO:0000313" key="4">
    <source>
        <dbReference type="Proteomes" id="UP000031036"/>
    </source>
</evidence>
<dbReference type="GO" id="GO:0005886">
    <property type="term" value="C:plasma membrane"/>
    <property type="evidence" value="ECO:0007669"/>
    <property type="project" value="TreeGrafter"/>
</dbReference>
<evidence type="ECO:0000313" key="3">
    <source>
        <dbReference type="EMBL" id="KHN83564.1"/>
    </source>
</evidence>
<sequence length="203" mass="21794">EESSLLESISAGAVQAVSVIFAIISNLIVFLALVTFFDTSIGFFARLIGYEGVTFNMLLGYMFFPLAYVMGVSDASESQRRTEETLRVAQLIGTKTLLNEFIAYQQMSEMLRRGELGSRAQMMAVFACCGYSNASQIGSQLGIFGSMAPSKRRSFAKAAVRSLIAGSIACFMTAVVAGTIVSGDEHCAPSNATTSCVRLEKIV</sequence>
<dbReference type="STRING" id="6265.A0A0B2VQB7"/>
<gene>
    <name evidence="3" type="primary">SLC28A3</name>
    <name evidence="3" type="ORF">Tcan_16183</name>
</gene>
<reference evidence="3 4" key="1">
    <citation type="submission" date="2014-11" db="EMBL/GenBank/DDBJ databases">
        <title>Genetic blueprint of the zoonotic pathogen Toxocara canis.</title>
        <authorList>
            <person name="Zhu X.-Q."/>
            <person name="Korhonen P.K."/>
            <person name="Cai H."/>
            <person name="Young N.D."/>
            <person name="Nejsum P."/>
            <person name="von Samson-Himmelstjerna G."/>
            <person name="Boag P.R."/>
            <person name="Tan P."/>
            <person name="Li Q."/>
            <person name="Min J."/>
            <person name="Yang Y."/>
            <person name="Wang X."/>
            <person name="Fang X."/>
            <person name="Hall R.S."/>
            <person name="Hofmann A."/>
            <person name="Sternberg P.W."/>
            <person name="Jex A.R."/>
            <person name="Gasser R.B."/>
        </authorList>
    </citation>
    <scope>NUCLEOTIDE SEQUENCE [LARGE SCALE GENOMIC DNA]</scope>
    <source>
        <strain evidence="3">PN_DK_2014</strain>
    </source>
</reference>
<organism evidence="3 4">
    <name type="scientific">Toxocara canis</name>
    <name type="common">Canine roundworm</name>
    <dbReference type="NCBI Taxonomy" id="6265"/>
    <lineage>
        <taxon>Eukaryota</taxon>
        <taxon>Metazoa</taxon>
        <taxon>Ecdysozoa</taxon>
        <taxon>Nematoda</taxon>
        <taxon>Chromadorea</taxon>
        <taxon>Rhabditida</taxon>
        <taxon>Spirurina</taxon>
        <taxon>Ascaridomorpha</taxon>
        <taxon>Ascaridoidea</taxon>
        <taxon>Toxocaridae</taxon>
        <taxon>Toxocara</taxon>
    </lineage>
</organism>
<accession>A0A0B2VQB7</accession>
<evidence type="ECO:0000259" key="2">
    <source>
        <dbReference type="Pfam" id="PF07662"/>
    </source>
</evidence>
<dbReference type="OrthoDB" id="6075923at2759"/>
<protein>
    <submittedName>
        <fullName evidence="3">Solute carrier family 28 member 3</fullName>
    </submittedName>
</protein>
<dbReference type="Pfam" id="PF07662">
    <property type="entry name" value="Nucleos_tra2_C"/>
    <property type="match status" value="1"/>
</dbReference>
<keyword evidence="4" id="KW-1185">Reference proteome</keyword>
<feature type="domain" description="Concentrative nucleoside transporter C-terminal" evidence="2">
    <location>
        <begin position="2"/>
        <end position="178"/>
    </location>
</feature>
<comment type="caution">
    <text evidence="3">The sequence shown here is derived from an EMBL/GenBank/DDBJ whole genome shotgun (WGS) entry which is preliminary data.</text>
</comment>
<keyword evidence="1" id="KW-0472">Membrane</keyword>
<dbReference type="GO" id="GO:0005415">
    <property type="term" value="F:nucleoside:sodium symporter activity"/>
    <property type="evidence" value="ECO:0007669"/>
    <property type="project" value="TreeGrafter"/>
</dbReference>
<feature type="transmembrane region" description="Helical" evidence="1">
    <location>
        <begin position="53"/>
        <end position="71"/>
    </location>
</feature>
<dbReference type="Proteomes" id="UP000031036">
    <property type="component" value="Unassembled WGS sequence"/>
</dbReference>
<name>A0A0B2VQB7_TOXCA</name>
<dbReference type="EMBL" id="JPKZ01001179">
    <property type="protein sequence ID" value="KHN83564.1"/>
    <property type="molecule type" value="Genomic_DNA"/>
</dbReference>
<dbReference type="PANTHER" id="PTHR10590">
    <property type="entry name" value="SODIUM/NUCLEOSIDE COTRANSPORTER"/>
    <property type="match status" value="1"/>
</dbReference>
<keyword evidence="1" id="KW-0812">Transmembrane</keyword>
<feature type="transmembrane region" description="Helical" evidence="1">
    <location>
        <begin position="12"/>
        <end position="33"/>
    </location>
</feature>